<feature type="transmembrane region" description="Helical" evidence="1">
    <location>
        <begin position="6"/>
        <end position="26"/>
    </location>
</feature>
<sequence>MANVTGLIPAAVNAVAVVLGSSIGFFFRKGISERYKKVLFIAVGLSTIGIGSKMILGANNFLIVLFSMVLGGVFGEFFNIEGKLKAIGDNIKEGDFSTGFVTSSLLFLVGPMTIVGSITAGLKGDGSLIYTKSLLDFVSSIVLSSTYGLGVMLSAVSVLVVQGGITLFAGLLTFLTDPMYLNDLVAAGGLMVFGIGLRILEIKDTKVGNYLPALLVSPILTFLTMLFKQ</sequence>
<keyword evidence="2" id="KW-0813">Transport</keyword>
<evidence type="ECO:0000256" key="1">
    <source>
        <dbReference type="SAM" id="Phobius"/>
    </source>
</evidence>
<dbReference type="KEGG" id="fpe:Ferpe_0522"/>
<keyword evidence="1" id="KW-1133">Transmembrane helix</keyword>
<keyword evidence="3" id="KW-1185">Reference proteome</keyword>
<dbReference type="InterPro" id="IPR007563">
    <property type="entry name" value="DUF554"/>
</dbReference>
<feature type="transmembrane region" description="Helical" evidence="1">
    <location>
        <begin position="61"/>
        <end position="80"/>
    </location>
</feature>
<dbReference type="eggNOG" id="COG1811">
    <property type="taxonomic scope" value="Bacteria"/>
</dbReference>
<dbReference type="GO" id="GO:0034220">
    <property type="term" value="P:monoatomic ion transmembrane transport"/>
    <property type="evidence" value="ECO:0007669"/>
    <property type="project" value="UniProtKB-KW"/>
</dbReference>
<keyword evidence="2" id="KW-0407">Ion channel</keyword>
<protein>
    <submittedName>
        <fullName evidence="2">Uncharacterized membrane protein, possible Na+ channel or pump</fullName>
    </submittedName>
</protein>
<feature type="transmembrane region" description="Helical" evidence="1">
    <location>
        <begin position="100"/>
        <end position="122"/>
    </location>
</feature>
<keyword evidence="1" id="KW-0472">Membrane</keyword>
<name>H9UAW7_FERPD</name>
<dbReference type="PANTHER" id="PTHR36111">
    <property type="entry name" value="INNER MEMBRANE PROTEIN-RELATED"/>
    <property type="match status" value="1"/>
</dbReference>
<feature type="transmembrane region" description="Helical" evidence="1">
    <location>
        <begin position="180"/>
        <end position="200"/>
    </location>
</feature>
<dbReference type="HOGENOM" id="CLU_091659_0_0_0"/>
<proteinExistence type="predicted"/>
<dbReference type="STRING" id="771875.Ferpe_0522"/>
<keyword evidence="1" id="KW-0812">Transmembrane</keyword>
<dbReference type="OrthoDB" id="9797976at2"/>
<evidence type="ECO:0000313" key="3">
    <source>
        <dbReference type="Proteomes" id="UP000007384"/>
    </source>
</evidence>
<organism evidence="2 3">
    <name type="scientific">Fervidobacterium pennivorans (strain DSM 9078 / Ven5)</name>
    <dbReference type="NCBI Taxonomy" id="771875"/>
    <lineage>
        <taxon>Bacteria</taxon>
        <taxon>Thermotogati</taxon>
        <taxon>Thermotogota</taxon>
        <taxon>Thermotogae</taxon>
        <taxon>Thermotogales</taxon>
        <taxon>Fervidobacteriaceae</taxon>
        <taxon>Fervidobacterium</taxon>
    </lineage>
</organism>
<feature type="transmembrane region" description="Helical" evidence="1">
    <location>
        <begin position="207"/>
        <end position="227"/>
    </location>
</feature>
<dbReference type="Proteomes" id="UP000007384">
    <property type="component" value="Chromosome"/>
</dbReference>
<dbReference type="AlphaFoldDB" id="H9UAW7"/>
<dbReference type="RefSeq" id="WP_014451125.1">
    <property type="nucleotide sequence ID" value="NC_017095.1"/>
</dbReference>
<gene>
    <name evidence="2" type="ordered locus">Ferpe_0522</name>
</gene>
<dbReference type="PATRIC" id="fig|771875.3.peg.532"/>
<dbReference type="PANTHER" id="PTHR36111:SF2">
    <property type="entry name" value="INNER MEMBRANE PROTEIN"/>
    <property type="match status" value="1"/>
</dbReference>
<evidence type="ECO:0000313" key="2">
    <source>
        <dbReference type="EMBL" id="AFG34660.1"/>
    </source>
</evidence>
<reference evidence="2" key="1">
    <citation type="submission" date="2012-03" db="EMBL/GenBank/DDBJ databases">
        <title>Complete sequence of Fervidobacterium pennivorans DSM 9078.</title>
        <authorList>
            <consortium name="US DOE Joint Genome Institute"/>
            <person name="Lucas S."/>
            <person name="Han J."/>
            <person name="Lapidus A."/>
            <person name="Cheng J.-F."/>
            <person name="Goodwin L."/>
            <person name="Pitluck S."/>
            <person name="Peters L."/>
            <person name="Ovchinnikova G."/>
            <person name="Lu M."/>
            <person name="Detter J.C."/>
            <person name="Han C."/>
            <person name="Tapia R."/>
            <person name="Land M."/>
            <person name="Hauser L."/>
            <person name="Kyrpides N."/>
            <person name="Ivanova N."/>
            <person name="Pagani I."/>
            <person name="Noll K.M."/>
            <person name="Woyke T."/>
        </authorList>
    </citation>
    <scope>NUCLEOTIDE SEQUENCE</scope>
    <source>
        <strain evidence="2">DSM 9078</strain>
    </source>
</reference>
<keyword evidence="2" id="KW-0406">Ion transport</keyword>
<dbReference type="Pfam" id="PF04474">
    <property type="entry name" value="DUF554"/>
    <property type="match status" value="1"/>
</dbReference>
<dbReference type="EMBL" id="CP003260">
    <property type="protein sequence ID" value="AFG34660.1"/>
    <property type="molecule type" value="Genomic_DNA"/>
</dbReference>
<accession>H9UAW7</accession>